<dbReference type="AlphaFoldDB" id="A0AA97I705"/>
<dbReference type="Gene3D" id="1.20.5.3310">
    <property type="match status" value="1"/>
</dbReference>
<keyword evidence="10" id="KW-1185">Reference proteome</keyword>
<dbReference type="GO" id="GO:0015031">
    <property type="term" value="P:protein transport"/>
    <property type="evidence" value="ECO:0007669"/>
    <property type="project" value="UniProtKB-KW"/>
</dbReference>
<dbReference type="Pfam" id="PF02416">
    <property type="entry name" value="TatA_B_E"/>
    <property type="match status" value="1"/>
</dbReference>
<keyword evidence="5" id="KW-1133">Transmembrane helix</keyword>
<evidence type="ECO:0000256" key="2">
    <source>
        <dbReference type="ARBA" id="ARBA00022448"/>
    </source>
</evidence>
<dbReference type="KEGG" id="mbet:N8K70_16230"/>
<reference evidence="9 10" key="1">
    <citation type="submission" date="2023-02" db="EMBL/GenBank/DDBJ databases">
        <title>Microbacterium betulae sp. nov., isolated from birch wood.</title>
        <authorList>
            <person name="Pasciak M."/>
            <person name="Pawlik K.J."/>
            <person name="Martynowski D."/>
            <person name="Laczmanski L."/>
            <person name="Ciekot J."/>
            <person name="Szponar B."/>
            <person name="Wojcik-Fatla A."/>
            <person name="Mackiewicz B."/>
            <person name="Farian E."/>
            <person name="Cholewa G."/>
            <person name="Cholewa A."/>
            <person name="Dutkiewicz J."/>
        </authorList>
    </citation>
    <scope>NUCLEOTIDE SEQUENCE [LARGE SCALE GENOMIC DNA]</scope>
    <source>
        <strain evidence="9 10">AB</strain>
    </source>
</reference>
<evidence type="ECO:0000256" key="6">
    <source>
        <dbReference type="ARBA" id="ARBA00023010"/>
    </source>
</evidence>
<gene>
    <name evidence="9" type="ORF">N8K70_16230</name>
</gene>
<dbReference type="EMBL" id="CP118157">
    <property type="protein sequence ID" value="WOF22920.1"/>
    <property type="molecule type" value="Genomic_DNA"/>
</dbReference>
<evidence type="ECO:0000256" key="1">
    <source>
        <dbReference type="ARBA" id="ARBA00004167"/>
    </source>
</evidence>
<evidence type="ECO:0000256" key="5">
    <source>
        <dbReference type="ARBA" id="ARBA00022989"/>
    </source>
</evidence>
<protein>
    <submittedName>
        <fullName evidence="9">Twin-arginine translocase TatA/TatE family subunit</fullName>
    </submittedName>
</protein>
<keyword evidence="3" id="KW-0812">Transmembrane</keyword>
<evidence type="ECO:0000256" key="3">
    <source>
        <dbReference type="ARBA" id="ARBA00022692"/>
    </source>
</evidence>
<dbReference type="RefSeq" id="WP_317139392.1">
    <property type="nucleotide sequence ID" value="NZ_CP118157.1"/>
</dbReference>
<dbReference type="PRINTS" id="PR01506">
    <property type="entry name" value="TATBPROTEIN"/>
</dbReference>
<comment type="subcellular location">
    <subcellularLocation>
        <location evidence="1">Membrane</location>
        <topology evidence="1">Single-pass membrane protein</topology>
    </subcellularLocation>
</comment>
<dbReference type="Proteomes" id="UP001305498">
    <property type="component" value="Chromosome"/>
</dbReference>
<feature type="region of interest" description="Disordered" evidence="8">
    <location>
        <begin position="185"/>
        <end position="220"/>
    </location>
</feature>
<organism evidence="9 10">
    <name type="scientific">Microbacterium betulae</name>
    <dbReference type="NCBI Taxonomy" id="2981139"/>
    <lineage>
        <taxon>Bacteria</taxon>
        <taxon>Bacillati</taxon>
        <taxon>Actinomycetota</taxon>
        <taxon>Actinomycetes</taxon>
        <taxon>Micrococcales</taxon>
        <taxon>Microbacteriaceae</taxon>
        <taxon>Microbacterium</taxon>
    </lineage>
</organism>
<keyword evidence="2" id="KW-0813">Transport</keyword>
<evidence type="ECO:0000256" key="4">
    <source>
        <dbReference type="ARBA" id="ARBA00022927"/>
    </source>
</evidence>
<evidence type="ECO:0000313" key="9">
    <source>
        <dbReference type="EMBL" id="WOF22920.1"/>
    </source>
</evidence>
<evidence type="ECO:0000256" key="8">
    <source>
        <dbReference type="SAM" id="MobiDB-lite"/>
    </source>
</evidence>
<proteinExistence type="predicted"/>
<dbReference type="InterPro" id="IPR003369">
    <property type="entry name" value="TatA/B/E"/>
</dbReference>
<evidence type="ECO:0000313" key="10">
    <source>
        <dbReference type="Proteomes" id="UP001305498"/>
    </source>
</evidence>
<keyword evidence="6" id="KW-0811">Translocation</keyword>
<keyword evidence="7" id="KW-0472">Membrane</keyword>
<keyword evidence="4" id="KW-0653">Protein transport</keyword>
<accession>A0AA97I705</accession>
<evidence type="ECO:0000256" key="7">
    <source>
        <dbReference type="ARBA" id="ARBA00023136"/>
    </source>
</evidence>
<sequence>MFGLTFEKLLVIAAIAAVVIGPQRLPRYAERLGELIRAFRAFLDAARERTAAETGLSAEDWKALDPRRYDPRRIVREALEPVPAASEAPGDVPRIAVSAAGPDVAHERPDPEGVVLGGEMRPGPAPVPVATPSPVAAGGEGSVLEGPVREGVDGAVAGDEPAPARRMKWVVVGGSSGHPRRMLVEVDEDDRAGAAAPDDAAERDGAVSPSRAANRPGIAA</sequence>
<dbReference type="GO" id="GO:0016020">
    <property type="term" value="C:membrane"/>
    <property type="evidence" value="ECO:0007669"/>
    <property type="project" value="UniProtKB-ARBA"/>
</dbReference>
<name>A0AA97I705_9MICO</name>